<proteinExistence type="predicted"/>
<sequence>MDLRDALGGVGDGPESRTAQIVLVGAAAGAAVDDLGADAAERTVDVEVGAAGGGPAVAVGRDADVVAVQRQIRQ</sequence>
<dbReference type="AlphaFoldDB" id="A0A386Z7U6"/>
<dbReference type="Proteomes" id="UP000267164">
    <property type="component" value="Chromosome"/>
</dbReference>
<protein>
    <submittedName>
        <fullName evidence="1">Uncharacterized protein</fullName>
    </submittedName>
</protein>
<dbReference type="EMBL" id="CP032568">
    <property type="protein sequence ID" value="AYF73731.1"/>
    <property type="molecule type" value="Genomic_DNA"/>
</dbReference>
<gene>
    <name evidence="1" type="ORF">D7D52_07520</name>
</gene>
<keyword evidence="2" id="KW-1185">Reference proteome</keyword>
<name>A0A386Z7U6_9NOCA</name>
<reference evidence="1 2" key="1">
    <citation type="submission" date="2018-09" db="EMBL/GenBank/DDBJ databases">
        <title>Nocardia yunnanensis sp. nov., an actinomycete isolated from a soil sample.</title>
        <authorList>
            <person name="Zhang J."/>
        </authorList>
    </citation>
    <scope>NUCLEOTIDE SEQUENCE [LARGE SCALE GENOMIC DNA]</scope>
    <source>
        <strain evidence="1 2">CFHS0054</strain>
    </source>
</reference>
<evidence type="ECO:0000313" key="2">
    <source>
        <dbReference type="Proteomes" id="UP000267164"/>
    </source>
</evidence>
<evidence type="ECO:0000313" key="1">
    <source>
        <dbReference type="EMBL" id="AYF73731.1"/>
    </source>
</evidence>
<dbReference type="KEGG" id="nyu:D7D52_07520"/>
<organism evidence="1 2">
    <name type="scientific">Nocardia yunnanensis</name>
    <dbReference type="NCBI Taxonomy" id="2382165"/>
    <lineage>
        <taxon>Bacteria</taxon>
        <taxon>Bacillati</taxon>
        <taxon>Actinomycetota</taxon>
        <taxon>Actinomycetes</taxon>
        <taxon>Mycobacteriales</taxon>
        <taxon>Nocardiaceae</taxon>
        <taxon>Nocardia</taxon>
    </lineage>
</organism>
<accession>A0A386Z7U6</accession>